<gene>
    <name evidence="2" type="ORF">SAMN02746066_03550</name>
</gene>
<protein>
    <submittedName>
        <fullName evidence="2">Ig-like domain (Group 2)</fullName>
    </submittedName>
</protein>
<feature type="domain" description="BIG2" evidence="1">
    <location>
        <begin position="723"/>
        <end position="801"/>
    </location>
</feature>
<dbReference type="SMART" id="SM00635">
    <property type="entry name" value="BID_2"/>
    <property type="match status" value="11"/>
</dbReference>
<feature type="domain" description="BIG2" evidence="1">
    <location>
        <begin position="807"/>
        <end position="883"/>
    </location>
</feature>
<evidence type="ECO:0000313" key="3">
    <source>
        <dbReference type="Proteomes" id="UP000184038"/>
    </source>
</evidence>
<dbReference type="STRING" id="1120996.SAMN02746066_03550"/>
<sequence>MKMNKILRKVLALTLVLAFVTSFFGDKGITINVVKAASSYNLYSGSSTTPVTELVLNEGEVDLRISSSDNTTVGVDFTWTVTPQNKEIVDIQEQTGAIGDGNIKGKQIKISPKRPGQATVTLQYDNNGTTSTLACEIYVGFTIDSSDNAAFPIKKDGKNRVLVLDTKAGMKYATSYPTKPTNGNLSFAYTNVNYAMTWTTSNSRVAKVDNVGNVTAVGAGYCTITGKAVTKANSGRIISDTIDVLVMPHGYSSISMSDTTEIVTDYNKAQVFKPYQPTGDQFYVNSTVASELYYMIYQRKGDEVIDTAALATMKTTDKVKLTADTVSSKVSVNASSKAGRYYMNTYIGDGGTGKKEIINENYLYNDGYPYHMYFDIPIHFNNIADTGSGTIRMNVNDIYSLLDNSNIQALNHFNIDVPEAYKMYLSYSNGELSALKEGTAEITMTLKADYADLYKEAAGSKYTLKVEIADGLKLNVTEANIPVGSKVLQLKVTNNNIADVTWTSSNKSVVTVDADGYLTGVKDGEAEIIASAVVDGVVKRAICKIYVYSSASKITITPSELSLFVDDVKTVKAVFEPSGVTSVDLRWISLDENIATVKAEAGSTRIANVTGKKAGETLIMAVSTNNIVLGTCKVTVTELIESITLSDTSVEVPLSQGSYTITATVQPSTASTKDIVWSSSNEKVATVEGGKLKLLSAGETIIAASAPGTNATTKYCRVKVTESVTGLKLASSEKIVYMGETTTIGYTVLPTTAGNKKVTWSSTKPSVATVNASTGLITPVAVGETTIIARTVEGNFMGTCTIYVKEQAKGISIGLRDVVVHVGEEYKIPYTLNPASSTEVNITWTSTNTAVATVTDKGVVKGVAQGSTIIMAKLINGEIAYCNVVVEEEVSGLQLNYDKKTIYKDKSFTLKATVTPNGATNPNVTFESSNESVATVSSKGKVTGKKTGTAIITVTTKENGYKAFCVVTVKQNVTKIKLNYSSYKLGYKKSVQLKATVTTTASNKKIKWTSSNPSVASVNSSGKVTAKKYGTTTITATATDGSKVKATCKIQVVRLVTSVKLNRYSMTVVAGRKATLKATISPKSATYKSVTWSSSDKSIATVDSKGTVYALQPGIVYITAKAKDSSNKKAVCRVEVKAAVSASNITIITDDVVLAVNQSKVMPKSVTPPTSTDSVTWESDNDYVATVNKSTGKVTGKHPGTCTITAYTTSGKMDTATVTVLGISRTALTIEQYSQHQLYLESVSTGVTWESTNMSVATVDNRGNVIARKPGKATIVATYRGTKFYCRVTVKKIN</sequence>
<feature type="domain" description="BIG2" evidence="1">
    <location>
        <begin position="468"/>
        <end position="544"/>
    </location>
</feature>
<dbReference type="Gene3D" id="2.60.40.1080">
    <property type="match status" value="11"/>
</dbReference>
<dbReference type="Proteomes" id="UP000184038">
    <property type="component" value="Unassembled WGS sequence"/>
</dbReference>
<dbReference type="InterPro" id="IPR045197">
    <property type="entry name" value="NUP210-like"/>
</dbReference>
<organism evidence="2 3">
    <name type="scientific">Anaerosporobacter mobilis DSM 15930</name>
    <dbReference type="NCBI Taxonomy" id="1120996"/>
    <lineage>
        <taxon>Bacteria</taxon>
        <taxon>Bacillati</taxon>
        <taxon>Bacillota</taxon>
        <taxon>Clostridia</taxon>
        <taxon>Lachnospirales</taxon>
        <taxon>Lachnospiraceae</taxon>
        <taxon>Anaerosporobacter</taxon>
    </lineage>
</organism>
<dbReference type="InterPro" id="IPR003343">
    <property type="entry name" value="Big_2"/>
</dbReference>
<keyword evidence="3" id="KW-1185">Reference proteome</keyword>
<dbReference type="EMBL" id="FRCP01000019">
    <property type="protein sequence ID" value="SHM84508.1"/>
    <property type="molecule type" value="Genomic_DNA"/>
</dbReference>
<dbReference type="OrthoDB" id="2680260at2"/>
<feature type="domain" description="BIG2" evidence="1">
    <location>
        <begin position="889"/>
        <end position="966"/>
    </location>
</feature>
<dbReference type="PANTHER" id="PTHR23019">
    <property type="entry name" value="NUCLEAR PORE MEMBRANE GLYCOPROTEIN GP210-RELATED"/>
    <property type="match status" value="1"/>
</dbReference>
<evidence type="ECO:0000259" key="1">
    <source>
        <dbReference type="SMART" id="SM00635"/>
    </source>
</evidence>
<dbReference type="RefSeq" id="WP_073289746.1">
    <property type="nucleotide sequence ID" value="NZ_FRCP01000019.1"/>
</dbReference>
<feature type="domain" description="BIG2" evidence="1">
    <location>
        <begin position="1055"/>
        <end position="1132"/>
    </location>
</feature>
<feature type="domain" description="BIG2" evidence="1">
    <location>
        <begin position="1141"/>
        <end position="1218"/>
    </location>
</feature>
<feature type="domain" description="BIG2" evidence="1">
    <location>
        <begin position="550"/>
        <end position="633"/>
    </location>
</feature>
<feature type="domain" description="BIG2" evidence="1">
    <location>
        <begin position="972"/>
        <end position="1048"/>
    </location>
</feature>
<dbReference type="PANTHER" id="PTHR23019:SF0">
    <property type="entry name" value="NUCLEAR PORE MEMBRANE GLYCOPROTEIN 210"/>
    <property type="match status" value="1"/>
</dbReference>
<proteinExistence type="predicted"/>
<feature type="domain" description="BIG2" evidence="1">
    <location>
        <begin position="639"/>
        <end position="715"/>
    </location>
</feature>
<reference evidence="2 3" key="1">
    <citation type="submission" date="2016-11" db="EMBL/GenBank/DDBJ databases">
        <authorList>
            <person name="Jaros S."/>
            <person name="Januszkiewicz K."/>
            <person name="Wedrychowicz H."/>
        </authorList>
    </citation>
    <scope>NUCLEOTIDE SEQUENCE [LARGE SCALE GENOMIC DNA]</scope>
    <source>
        <strain evidence="2 3">DSM 15930</strain>
    </source>
</reference>
<dbReference type="SUPFAM" id="SSF49373">
    <property type="entry name" value="Invasin/intimin cell-adhesion fragments"/>
    <property type="match status" value="11"/>
</dbReference>
<dbReference type="InterPro" id="IPR008964">
    <property type="entry name" value="Invasin/intimin_cell_adhesion"/>
</dbReference>
<evidence type="ECO:0000313" key="2">
    <source>
        <dbReference type="EMBL" id="SHM84508.1"/>
    </source>
</evidence>
<accession>A0A1M7M1P8</accession>
<feature type="domain" description="BIG2" evidence="1">
    <location>
        <begin position="1219"/>
        <end position="1289"/>
    </location>
</feature>
<feature type="domain" description="BIG2" evidence="1">
    <location>
        <begin position="157"/>
        <end position="236"/>
    </location>
</feature>
<dbReference type="Pfam" id="PF02368">
    <property type="entry name" value="Big_2"/>
    <property type="match status" value="10"/>
</dbReference>
<name>A0A1M7M1P8_9FIRM</name>